<gene>
    <name evidence="1" type="ORF">ENG67_05635</name>
</gene>
<dbReference type="EMBL" id="DRBW01000206">
    <property type="protein sequence ID" value="HDM90664.1"/>
    <property type="molecule type" value="Genomic_DNA"/>
</dbReference>
<dbReference type="AlphaFoldDB" id="A0A7C0XBL5"/>
<name>A0A7C0XBL5_UNCW3</name>
<sequence>GHANTIYVVVPIGDKLYLTRGAVFSYYEFKYPVSHRLTDEAWQEMIERWRAPDPPPWTASFLAH</sequence>
<dbReference type="Proteomes" id="UP000885931">
    <property type="component" value="Unassembled WGS sequence"/>
</dbReference>
<protein>
    <submittedName>
        <fullName evidence="1">DUF3160 domain-containing protein</fullName>
    </submittedName>
</protein>
<proteinExistence type="predicted"/>
<dbReference type="Pfam" id="PF11369">
    <property type="entry name" value="DUF3160"/>
    <property type="match status" value="1"/>
</dbReference>
<evidence type="ECO:0000313" key="1">
    <source>
        <dbReference type="EMBL" id="HDM90664.1"/>
    </source>
</evidence>
<comment type="caution">
    <text evidence="1">The sequence shown here is derived from an EMBL/GenBank/DDBJ whole genome shotgun (WGS) entry which is preliminary data.</text>
</comment>
<reference evidence="1" key="1">
    <citation type="journal article" date="2020" name="mSystems">
        <title>Genome- and Community-Level Interaction Insights into Carbon Utilization and Element Cycling Functions of Hydrothermarchaeota in Hydrothermal Sediment.</title>
        <authorList>
            <person name="Zhou Z."/>
            <person name="Liu Y."/>
            <person name="Xu W."/>
            <person name="Pan J."/>
            <person name="Luo Z.H."/>
            <person name="Li M."/>
        </authorList>
    </citation>
    <scope>NUCLEOTIDE SEQUENCE [LARGE SCALE GENOMIC DNA]</scope>
    <source>
        <strain evidence="1">HyVt-237</strain>
    </source>
</reference>
<dbReference type="InterPro" id="IPR022601">
    <property type="entry name" value="DUF3160"/>
</dbReference>
<feature type="non-terminal residue" evidence="1">
    <location>
        <position position="1"/>
    </location>
</feature>
<organism evidence="1">
    <name type="scientific">candidate division WOR-3 bacterium</name>
    <dbReference type="NCBI Taxonomy" id="2052148"/>
    <lineage>
        <taxon>Bacteria</taxon>
        <taxon>Bacteria division WOR-3</taxon>
    </lineage>
</organism>
<accession>A0A7C0XBL5</accession>